<dbReference type="PaxDb" id="3055-EDP08920"/>
<evidence type="ECO:0000259" key="18">
    <source>
        <dbReference type="Pfam" id="PF16953"/>
    </source>
</evidence>
<proteinExistence type="inferred from homology"/>
<keyword evidence="7" id="KW-0540">Nuclease</keyword>
<evidence type="ECO:0000256" key="7">
    <source>
        <dbReference type="ARBA" id="ARBA00022722"/>
    </source>
</evidence>
<keyword evidence="11" id="KW-0862">Zinc</keyword>
<dbReference type="EMBL" id="CM008974">
    <property type="protein sequence ID" value="PNW73555.1"/>
    <property type="molecule type" value="Genomic_DNA"/>
</dbReference>
<evidence type="ECO:0000313" key="20">
    <source>
        <dbReference type="EMBL" id="PNW73555.1"/>
    </source>
</evidence>
<dbReference type="RefSeq" id="XP_042917198.1">
    <property type="nucleotide sequence ID" value="XM_043069223.1"/>
</dbReference>
<dbReference type="Gene3D" id="1.25.40.10">
    <property type="entry name" value="Tetratricopeptide repeat domain"/>
    <property type="match status" value="1"/>
</dbReference>
<evidence type="ECO:0000256" key="12">
    <source>
        <dbReference type="ARBA" id="ARBA00022842"/>
    </source>
</evidence>
<dbReference type="GO" id="GO:0001682">
    <property type="term" value="P:tRNA 5'-leader removal"/>
    <property type="evidence" value="ECO:0000318"/>
    <property type="project" value="GO_Central"/>
</dbReference>
<gene>
    <name evidence="20" type="ORF">CHLRE_13g563850v5</name>
</gene>
<name>A0A2K3CZ39_CHLRE</name>
<organism evidence="20 21">
    <name type="scientific">Chlamydomonas reinhardtii</name>
    <name type="common">Chlamydomonas smithii</name>
    <dbReference type="NCBI Taxonomy" id="3055"/>
    <lineage>
        <taxon>Eukaryota</taxon>
        <taxon>Viridiplantae</taxon>
        <taxon>Chlorophyta</taxon>
        <taxon>core chlorophytes</taxon>
        <taxon>Chlorophyceae</taxon>
        <taxon>CS clade</taxon>
        <taxon>Chlamydomonadales</taxon>
        <taxon>Chlamydomonadaceae</taxon>
        <taxon>Chlamydomonas</taxon>
    </lineage>
</organism>
<dbReference type="GO" id="GO:0004526">
    <property type="term" value="F:ribonuclease P activity"/>
    <property type="evidence" value="ECO:0000318"/>
    <property type="project" value="GO_Central"/>
</dbReference>
<accession>A0A2K3CZ39</accession>
<dbReference type="AlphaFoldDB" id="A0A2K3CZ39"/>
<evidence type="ECO:0000313" key="21">
    <source>
        <dbReference type="Proteomes" id="UP000006906"/>
    </source>
</evidence>
<feature type="region of interest" description="Disordered" evidence="17">
    <location>
        <begin position="89"/>
        <end position="130"/>
    </location>
</feature>
<evidence type="ECO:0000256" key="14">
    <source>
        <dbReference type="ARBA" id="ARBA00023128"/>
    </source>
</evidence>
<evidence type="ECO:0000256" key="11">
    <source>
        <dbReference type="ARBA" id="ARBA00022833"/>
    </source>
</evidence>
<dbReference type="GeneID" id="5718993"/>
<evidence type="ECO:0000256" key="13">
    <source>
        <dbReference type="ARBA" id="ARBA00022946"/>
    </source>
</evidence>
<dbReference type="InterPro" id="IPR033495">
    <property type="entry name" value="MRPP3_PIN_dom"/>
</dbReference>
<comment type="cofactor">
    <cofactor evidence="2">
        <name>Mg(2+)</name>
        <dbReference type="ChEBI" id="CHEBI:18420"/>
    </cofactor>
</comment>
<evidence type="ECO:0000256" key="6">
    <source>
        <dbReference type="ARBA" id="ARBA00022694"/>
    </source>
</evidence>
<dbReference type="CDD" id="cd18718">
    <property type="entry name" value="PIN_PRORP"/>
    <property type="match status" value="1"/>
</dbReference>
<reference evidence="20 21" key="1">
    <citation type="journal article" date="2007" name="Science">
        <title>The Chlamydomonas genome reveals the evolution of key animal and plant functions.</title>
        <authorList>
            <person name="Merchant S.S."/>
            <person name="Prochnik S.E."/>
            <person name="Vallon O."/>
            <person name="Harris E.H."/>
            <person name="Karpowicz S.J."/>
            <person name="Witman G.B."/>
            <person name="Terry A."/>
            <person name="Salamov A."/>
            <person name="Fritz-Laylin L.K."/>
            <person name="Marechal-Drouard L."/>
            <person name="Marshall W.F."/>
            <person name="Qu L.H."/>
            <person name="Nelson D.R."/>
            <person name="Sanderfoot A.A."/>
            <person name="Spalding M.H."/>
            <person name="Kapitonov V.V."/>
            <person name="Ren Q."/>
            <person name="Ferris P."/>
            <person name="Lindquist E."/>
            <person name="Shapiro H."/>
            <person name="Lucas S.M."/>
            <person name="Grimwood J."/>
            <person name="Schmutz J."/>
            <person name="Cardol P."/>
            <person name="Cerutti H."/>
            <person name="Chanfreau G."/>
            <person name="Chen C.L."/>
            <person name="Cognat V."/>
            <person name="Croft M.T."/>
            <person name="Dent R."/>
            <person name="Dutcher S."/>
            <person name="Fernandez E."/>
            <person name="Fukuzawa H."/>
            <person name="Gonzalez-Ballester D."/>
            <person name="Gonzalez-Halphen D."/>
            <person name="Hallmann A."/>
            <person name="Hanikenne M."/>
            <person name="Hippler M."/>
            <person name="Inwood W."/>
            <person name="Jabbari K."/>
            <person name="Kalanon M."/>
            <person name="Kuras R."/>
            <person name="Lefebvre P.A."/>
            <person name="Lemaire S.D."/>
            <person name="Lobanov A.V."/>
            <person name="Lohr M."/>
            <person name="Manuell A."/>
            <person name="Meier I."/>
            <person name="Mets L."/>
            <person name="Mittag M."/>
            <person name="Mittelmeier T."/>
            <person name="Moroney J.V."/>
            <person name="Moseley J."/>
            <person name="Napoli C."/>
            <person name="Nedelcu A.M."/>
            <person name="Niyogi K."/>
            <person name="Novoselov S.V."/>
            <person name="Paulsen I.T."/>
            <person name="Pazour G."/>
            <person name="Purton S."/>
            <person name="Ral J.P."/>
            <person name="Riano-Pachon D.M."/>
            <person name="Riekhof W."/>
            <person name="Rymarquis L."/>
            <person name="Schroda M."/>
            <person name="Stern D."/>
            <person name="Umen J."/>
            <person name="Willows R."/>
            <person name="Wilson N."/>
            <person name="Zimmer S.L."/>
            <person name="Allmer J."/>
            <person name="Balk J."/>
            <person name="Bisova K."/>
            <person name="Chen C.J."/>
            <person name="Elias M."/>
            <person name="Gendler K."/>
            <person name="Hauser C."/>
            <person name="Lamb M.R."/>
            <person name="Ledford H."/>
            <person name="Long J.C."/>
            <person name="Minagawa J."/>
            <person name="Page M.D."/>
            <person name="Pan J."/>
            <person name="Pootakham W."/>
            <person name="Roje S."/>
            <person name="Rose A."/>
            <person name="Stahlberg E."/>
            <person name="Terauchi A.M."/>
            <person name="Yang P."/>
            <person name="Ball S."/>
            <person name="Bowler C."/>
            <person name="Dieckmann C.L."/>
            <person name="Gladyshev V.N."/>
            <person name="Green P."/>
            <person name="Jorgensen R."/>
            <person name="Mayfield S."/>
            <person name="Mueller-Roeber B."/>
            <person name="Rajamani S."/>
            <person name="Sayre R.T."/>
            <person name="Brokstein P."/>
            <person name="Dubchak I."/>
            <person name="Goodstein D."/>
            <person name="Hornick L."/>
            <person name="Huang Y.W."/>
            <person name="Jhaveri J."/>
            <person name="Luo Y."/>
            <person name="Martinez D."/>
            <person name="Ngau W.C."/>
            <person name="Otillar B."/>
            <person name="Poliakov A."/>
            <person name="Porter A."/>
            <person name="Szajkowski L."/>
            <person name="Werner G."/>
            <person name="Zhou K."/>
            <person name="Grigoriev I.V."/>
            <person name="Rokhsar D.S."/>
            <person name="Grossman A.R."/>
        </authorList>
    </citation>
    <scope>NUCLEOTIDE SEQUENCE [LARGE SCALE GENOMIC DNA]</scope>
    <source>
        <strain evidence="21">CC-503</strain>
    </source>
</reference>
<feature type="region of interest" description="Disordered" evidence="17">
    <location>
        <begin position="316"/>
        <end position="335"/>
    </location>
</feature>
<dbReference type="Gene3D" id="3.40.50.11980">
    <property type="match status" value="1"/>
</dbReference>
<dbReference type="GO" id="GO:0046872">
    <property type="term" value="F:metal ion binding"/>
    <property type="evidence" value="ECO:0007669"/>
    <property type="project" value="UniProtKB-KW"/>
</dbReference>
<feature type="domain" description="PRORP" evidence="18">
    <location>
        <begin position="348"/>
        <end position="536"/>
    </location>
</feature>
<dbReference type="GO" id="GO:0005739">
    <property type="term" value="C:mitochondrion"/>
    <property type="evidence" value="ECO:0007669"/>
    <property type="project" value="UniProtKB-SubCell"/>
</dbReference>
<keyword evidence="14" id="KW-0496">Mitochondrion</keyword>
<evidence type="ECO:0000256" key="4">
    <source>
        <dbReference type="ARBA" id="ARBA00007626"/>
    </source>
</evidence>
<comment type="catalytic activity">
    <reaction evidence="1">
        <text>Endonucleolytic cleavage of RNA, removing 5'-extranucleotides from tRNA precursor.</text>
        <dbReference type="EC" id="3.1.26.5"/>
    </reaction>
</comment>
<dbReference type="OrthoDB" id="46913at2759"/>
<evidence type="ECO:0000256" key="15">
    <source>
        <dbReference type="ARBA" id="ARBA00044536"/>
    </source>
</evidence>
<sequence>MIGKLHQAVKVNNLPVAMATFREILAAGGSVPVSVMNSLLFLACGCEQWERYARGLPPLPPTALPVDARDQDPPAAAAAAGAAAAAAAAEVEDGGKKSKEQQGQGQGQGHQGKRRNVNAVPPPEGPPPSKEELLAAVEELWAAMTAAGQKPDAGTYLGLARREALRGEPAAALAWAKECAAKTRSVQLRTYHPAMVGFCLAGDAAALAALYEIDGLITGPATAGGAGLDATEYEYARLLEGIAAAGSYSQLRGVLLRMQDDLNQLAPATADLVAAFFQRRPQAAAQAFAAVDAGGCPGVAAAAAGGAVAARAEAGPASTSSSAAEGEGAGGAGGGERSWQVLRSVAVERGGRCDAAGGSLRVIDLAETEWESFANAIASLARTNMGARAAEFDAFAAWYDRHGPYDILVDAANVAYYGQNREGGGFTWGQIQAMYELLTRRFPSKKVLVMVHRNRLKDPEANTSAVQAFLGRLRSCKAFNYTPPGANDDWFWLYACVKAKRRGLLVSNDLLRDHIFSLLRPKHFLKWKQRHIARYTYVHWAQADPEWDWEAPEDWAPTEEGEEEGEEEEAAAKAGEEAAKEGEGEQGEAKEGEKGEAKEEEAKEQGEGEKAEVEEPDDEGGKGGDELFVLQMPSPYTPCVQQVPESGAWMVPVSDGTWLCVRPQPA</sequence>
<dbReference type="FunCoup" id="A0A2K3CZ39">
    <property type="interactions" value="1976"/>
</dbReference>
<dbReference type="InterPro" id="IPR031595">
    <property type="entry name" value="PRORP_C"/>
</dbReference>
<feature type="compositionally biased region" description="Acidic residues" evidence="17">
    <location>
        <begin position="554"/>
        <end position="569"/>
    </location>
</feature>
<evidence type="ECO:0000256" key="2">
    <source>
        <dbReference type="ARBA" id="ARBA00001946"/>
    </source>
</evidence>
<dbReference type="PANTHER" id="PTHR13547">
    <property type="match status" value="1"/>
</dbReference>
<dbReference type="Pfam" id="PF16953">
    <property type="entry name" value="PRORP"/>
    <property type="match status" value="1"/>
</dbReference>
<keyword evidence="6" id="KW-0819">tRNA processing</keyword>
<evidence type="ECO:0000256" key="10">
    <source>
        <dbReference type="ARBA" id="ARBA00022801"/>
    </source>
</evidence>
<dbReference type="EC" id="3.1.26.5" evidence="5"/>
<feature type="compositionally biased region" description="Basic and acidic residues" evidence="17">
    <location>
        <begin position="570"/>
        <end position="625"/>
    </location>
</feature>
<keyword evidence="10" id="KW-0378">Hydrolase</keyword>
<dbReference type="InParanoid" id="A0A2K3CZ39"/>
<evidence type="ECO:0000256" key="8">
    <source>
        <dbReference type="ARBA" id="ARBA00022723"/>
    </source>
</evidence>
<dbReference type="InterPro" id="IPR033443">
    <property type="entry name" value="PROP1-like_PPR_dom"/>
</dbReference>
<feature type="compositionally biased region" description="Low complexity" evidence="17">
    <location>
        <begin position="316"/>
        <end position="326"/>
    </location>
</feature>
<dbReference type="Proteomes" id="UP000006906">
    <property type="component" value="Chromosome 13"/>
</dbReference>
<evidence type="ECO:0000256" key="9">
    <source>
        <dbReference type="ARBA" id="ARBA00022737"/>
    </source>
</evidence>
<protein>
    <recommendedName>
        <fullName evidence="15">Mitochondrial ribonuclease P catalytic subunit</fullName>
        <ecNumber evidence="5">3.1.26.5</ecNumber>
    </recommendedName>
    <alternativeName>
        <fullName evidence="16">Mitochondrial ribonuclease P protein 3</fullName>
    </alternativeName>
</protein>
<keyword evidence="21" id="KW-1185">Reference proteome</keyword>
<evidence type="ECO:0000256" key="5">
    <source>
        <dbReference type="ARBA" id="ARBA00012179"/>
    </source>
</evidence>
<dbReference type="InterPro" id="IPR011990">
    <property type="entry name" value="TPR-like_helical_dom_sf"/>
</dbReference>
<feature type="region of interest" description="Disordered" evidence="17">
    <location>
        <begin position="554"/>
        <end position="630"/>
    </location>
</feature>
<comment type="similarity">
    <text evidence="4">Belongs to the PPR family. P subfamily.</text>
</comment>
<keyword evidence="8" id="KW-0479">Metal-binding</keyword>
<evidence type="ECO:0000259" key="19">
    <source>
        <dbReference type="Pfam" id="PF17177"/>
    </source>
</evidence>
<dbReference type="ExpressionAtlas" id="A0A2K3CZ39">
    <property type="expression patterns" value="baseline"/>
</dbReference>
<keyword evidence="12" id="KW-0460">Magnesium</keyword>
<evidence type="ECO:0000256" key="3">
    <source>
        <dbReference type="ARBA" id="ARBA00004173"/>
    </source>
</evidence>
<comment type="subcellular location">
    <subcellularLocation>
        <location evidence="3">Mitochondrion</location>
    </subcellularLocation>
</comment>
<keyword evidence="13" id="KW-0809">Transit peptide</keyword>
<dbReference type="Gramene" id="PNW73555">
    <property type="protein sequence ID" value="PNW73555"/>
    <property type="gene ID" value="CHLRE_13g563850v5"/>
</dbReference>
<evidence type="ECO:0000256" key="16">
    <source>
        <dbReference type="ARBA" id="ARBA00044559"/>
    </source>
</evidence>
<dbReference type="KEGG" id="cre:CHLRE_13g563850v5"/>
<evidence type="ECO:0000256" key="17">
    <source>
        <dbReference type="SAM" id="MobiDB-lite"/>
    </source>
</evidence>
<evidence type="ECO:0000256" key="1">
    <source>
        <dbReference type="ARBA" id="ARBA00000928"/>
    </source>
</evidence>
<keyword evidence="9" id="KW-0677">Repeat</keyword>
<dbReference type="Pfam" id="PF17177">
    <property type="entry name" value="PPR_long"/>
    <property type="match status" value="1"/>
</dbReference>
<dbReference type="PANTHER" id="PTHR13547:SF1">
    <property type="entry name" value="MITOCHONDRIAL RIBONUCLEASE P CATALYTIC SUBUNIT"/>
    <property type="match status" value="1"/>
</dbReference>
<feature type="domain" description="PROP1-like PPR" evidence="19">
    <location>
        <begin position="130"/>
        <end position="278"/>
    </location>
</feature>